<keyword evidence="3" id="KW-0663">Pyridoxal phosphate</keyword>
<dbReference type="InterPro" id="IPR027619">
    <property type="entry name" value="C-S_lyase_PatB-like"/>
</dbReference>
<keyword evidence="8" id="KW-1185">Reference proteome</keyword>
<dbReference type="InterPro" id="IPR015421">
    <property type="entry name" value="PyrdxlP-dep_Trfase_major"/>
</dbReference>
<keyword evidence="7" id="KW-0808">Transferase</keyword>
<comment type="similarity">
    <text evidence="5">Belongs to the class-II pyridoxal-phosphate-dependent aminotransferase family. MalY/PatB cystathionine beta-lyase subfamily.</text>
</comment>
<evidence type="ECO:0000256" key="5">
    <source>
        <dbReference type="ARBA" id="ARBA00037974"/>
    </source>
</evidence>
<gene>
    <name evidence="7" type="ORF">D3H55_00245</name>
</gene>
<dbReference type="Gene3D" id="3.40.640.10">
    <property type="entry name" value="Type I PLP-dependent aspartate aminotransferase-like (Major domain)"/>
    <property type="match status" value="1"/>
</dbReference>
<name>A0A3A1RDR7_9BACI</name>
<reference evidence="7 8" key="1">
    <citation type="submission" date="2018-09" db="EMBL/GenBank/DDBJ databases">
        <title>Bacillus saliacetes sp. nov., isolated from Thai shrimp paste (Ka-pi).</title>
        <authorList>
            <person name="Daroonpunt R."/>
            <person name="Tanasupawat S."/>
            <person name="Yiamsombut S."/>
        </authorList>
    </citation>
    <scope>NUCLEOTIDE SEQUENCE [LARGE SCALE GENOMIC DNA]</scope>
    <source>
        <strain evidence="7 8">SKP7-4</strain>
    </source>
</reference>
<evidence type="ECO:0000313" key="7">
    <source>
        <dbReference type="EMBL" id="RIW39095.1"/>
    </source>
</evidence>
<organism evidence="7 8">
    <name type="scientific">Bacillus salacetis</name>
    <dbReference type="NCBI Taxonomy" id="2315464"/>
    <lineage>
        <taxon>Bacteria</taxon>
        <taxon>Bacillati</taxon>
        <taxon>Bacillota</taxon>
        <taxon>Bacilli</taxon>
        <taxon>Bacillales</taxon>
        <taxon>Bacillaceae</taxon>
        <taxon>Bacillus</taxon>
    </lineage>
</organism>
<dbReference type="NCBIfam" id="TIGR04350">
    <property type="entry name" value="C_S_lyase_PatB"/>
    <property type="match status" value="1"/>
</dbReference>
<keyword evidence="4" id="KW-0456">Lyase</keyword>
<dbReference type="InterPro" id="IPR051798">
    <property type="entry name" value="Class-II_PLP-Dep_Aminotrans"/>
</dbReference>
<protein>
    <recommendedName>
        <fullName evidence="2">cysteine-S-conjugate beta-lyase</fullName>
        <ecNumber evidence="2">4.4.1.13</ecNumber>
    </recommendedName>
</protein>
<sequence length="389" mass="44165">MWVHNFDKVPNRKGTSSVKWDMTKTVFGRDDVLPMWVADMDFPPPPQVIDALKARLSHGIFGYTFTGEPLGEAVSAWMKDRHNWEIRKSWLLYSSGIVPAIATIINALTEKGDAVLMHSPVYTPFFSLVEKNERVVKKSPLKMKDGQYVVDFEKFEESLQQGVKLFLLCSPHNPGGRVWKQDELVKMAELCQKYNVLIVSDEIHADLVHKPNKHIPVSSIKNEFEDFILTLIAPSKTFNIAGLQASAMIIPNQKLREKVAEEQQKQGVFTLNTFGVVGMETAYLYGGEWLDSLLSYLQENIRLVKSFVEKELPELTVMEPEATYLLWIDFSQLGKSEKELEDLLLNKGKLALEPGTKYGKDGDGFFRMNIACTRETLKEGLARLKKAFS</sequence>
<comment type="caution">
    <text evidence="7">The sequence shown here is derived from an EMBL/GenBank/DDBJ whole genome shotgun (WGS) entry which is preliminary data.</text>
</comment>
<accession>A0A3A1RDR7</accession>
<evidence type="ECO:0000256" key="1">
    <source>
        <dbReference type="ARBA" id="ARBA00001933"/>
    </source>
</evidence>
<evidence type="ECO:0000313" key="8">
    <source>
        <dbReference type="Proteomes" id="UP000265801"/>
    </source>
</evidence>
<dbReference type="GO" id="GO:0047804">
    <property type="term" value="F:cysteine-S-conjugate beta-lyase activity"/>
    <property type="evidence" value="ECO:0007669"/>
    <property type="project" value="UniProtKB-EC"/>
</dbReference>
<evidence type="ECO:0000256" key="2">
    <source>
        <dbReference type="ARBA" id="ARBA00012224"/>
    </source>
</evidence>
<dbReference type="EMBL" id="QXIR01000001">
    <property type="protein sequence ID" value="RIW39095.1"/>
    <property type="molecule type" value="Genomic_DNA"/>
</dbReference>
<dbReference type="InterPro" id="IPR004839">
    <property type="entry name" value="Aminotransferase_I/II_large"/>
</dbReference>
<dbReference type="Gene3D" id="3.90.1150.10">
    <property type="entry name" value="Aspartate Aminotransferase, domain 1"/>
    <property type="match status" value="1"/>
</dbReference>
<evidence type="ECO:0000256" key="4">
    <source>
        <dbReference type="ARBA" id="ARBA00023239"/>
    </source>
</evidence>
<dbReference type="GO" id="GO:0008483">
    <property type="term" value="F:transaminase activity"/>
    <property type="evidence" value="ECO:0007669"/>
    <property type="project" value="UniProtKB-KW"/>
</dbReference>
<dbReference type="OrthoDB" id="9802872at2"/>
<dbReference type="Proteomes" id="UP000265801">
    <property type="component" value="Unassembled WGS sequence"/>
</dbReference>
<keyword evidence="7" id="KW-0032">Aminotransferase</keyword>
<evidence type="ECO:0000259" key="6">
    <source>
        <dbReference type="Pfam" id="PF00155"/>
    </source>
</evidence>
<dbReference type="Pfam" id="PF00155">
    <property type="entry name" value="Aminotran_1_2"/>
    <property type="match status" value="1"/>
</dbReference>
<dbReference type="InterPro" id="IPR015424">
    <property type="entry name" value="PyrdxlP-dep_Trfase"/>
</dbReference>
<evidence type="ECO:0000256" key="3">
    <source>
        <dbReference type="ARBA" id="ARBA00022898"/>
    </source>
</evidence>
<dbReference type="SUPFAM" id="SSF53383">
    <property type="entry name" value="PLP-dependent transferases"/>
    <property type="match status" value="1"/>
</dbReference>
<dbReference type="AlphaFoldDB" id="A0A3A1RDR7"/>
<dbReference type="CDD" id="cd00609">
    <property type="entry name" value="AAT_like"/>
    <property type="match status" value="1"/>
</dbReference>
<dbReference type="PANTHER" id="PTHR43525:SF1">
    <property type="entry name" value="PROTEIN MALY"/>
    <property type="match status" value="1"/>
</dbReference>
<dbReference type="PANTHER" id="PTHR43525">
    <property type="entry name" value="PROTEIN MALY"/>
    <property type="match status" value="1"/>
</dbReference>
<dbReference type="InterPro" id="IPR015422">
    <property type="entry name" value="PyrdxlP-dep_Trfase_small"/>
</dbReference>
<dbReference type="EC" id="4.4.1.13" evidence="2"/>
<dbReference type="GO" id="GO:0030170">
    <property type="term" value="F:pyridoxal phosphate binding"/>
    <property type="evidence" value="ECO:0007669"/>
    <property type="project" value="InterPro"/>
</dbReference>
<feature type="domain" description="Aminotransferase class I/classII large" evidence="6">
    <location>
        <begin position="36"/>
        <end position="384"/>
    </location>
</feature>
<comment type="cofactor">
    <cofactor evidence="1">
        <name>pyridoxal 5'-phosphate</name>
        <dbReference type="ChEBI" id="CHEBI:597326"/>
    </cofactor>
</comment>
<proteinExistence type="inferred from homology"/>